<dbReference type="EMBL" id="SWBO01000003">
    <property type="protein sequence ID" value="TKC01860.1"/>
    <property type="molecule type" value="Genomic_DNA"/>
</dbReference>
<dbReference type="AlphaFoldDB" id="A0A4U1CAA9"/>
<accession>A0A4U1CAA9</accession>
<gene>
    <name evidence="1" type="ORF">FA045_06335</name>
</gene>
<organism evidence="1 2">
    <name type="scientific">Pedobacter cryotolerans</name>
    <dbReference type="NCBI Taxonomy" id="2571270"/>
    <lineage>
        <taxon>Bacteria</taxon>
        <taxon>Pseudomonadati</taxon>
        <taxon>Bacteroidota</taxon>
        <taxon>Sphingobacteriia</taxon>
        <taxon>Sphingobacteriales</taxon>
        <taxon>Sphingobacteriaceae</taxon>
        <taxon>Pedobacter</taxon>
    </lineage>
</organism>
<reference evidence="1 2" key="1">
    <citation type="submission" date="2019-04" db="EMBL/GenBank/DDBJ databases">
        <title>Pedobacter sp. AR-2-6 sp. nov., isolated from Arctic soil.</title>
        <authorList>
            <person name="Dahal R.H."/>
            <person name="Kim D.-U."/>
        </authorList>
    </citation>
    <scope>NUCLEOTIDE SEQUENCE [LARGE SCALE GENOMIC DNA]</scope>
    <source>
        <strain evidence="1 2">AR-2-6</strain>
    </source>
</reference>
<evidence type="ECO:0000313" key="2">
    <source>
        <dbReference type="Proteomes" id="UP000310477"/>
    </source>
</evidence>
<evidence type="ECO:0000313" key="1">
    <source>
        <dbReference type="EMBL" id="TKC01860.1"/>
    </source>
</evidence>
<proteinExistence type="predicted"/>
<protein>
    <submittedName>
        <fullName evidence="1">Uncharacterized protein</fullName>
    </submittedName>
</protein>
<keyword evidence="2" id="KW-1185">Reference proteome</keyword>
<comment type="caution">
    <text evidence="1">The sequence shown here is derived from an EMBL/GenBank/DDBJ whole genome shotgun (WGS) entry which is preliminary data.</text>
</comment>
<sequence length="94" mass="10458">MTLLIMAPCRDMDDFASDSVNTSIVYKDSGGDKNFSQETCTPFCTCACCSASRHFIPSQELNFVVKEAAVTFVEYKMPAIAEQFIEIYQPPQIA</sequence>
<dbReference type="Proteomes" id="UP000310477">
    <property type="component" value="Unassembled WGS sequence"/>
</dbReference>
<name>A0A4U1CAA9_9SPHI</name>